<evidence type="ECO:0000313" key="4">
    <source>
        <dbReference type="Proteomes" id="UP000679129"/>
    </source>
</evidence>
<dbReference type="AlphaFoldDB" id="A0A8F1MCE0"/>
<dbReference type="KEGG" id="mnd:KOY48_01410"/>
<evidence type="ECO:0000259" key="2">
    <source>
        <dbReference type="Pfam" id="PF09972"/>
    </source>
</evidence>
<protein>
    <submittedName>
        <fullName evidence="3">DUF2207 domain-containing protein</fullName>
    </submittedName>
</protein>
<dbReference type="Pfam" id="PF09972">
    <property type="entry name" value="DUF2207"/>
    <property type="match status" value="1"/>
</dbReference>
<dbReference type="Proteomes" id="UP000679129">
    <property type="component" value="Chromosome"/>
</dbReference>
<keyword evidence="4" id="KW-1185">Reference proteome</keyword>
<dbReference type="EMBL" id="CP076460">
    <property type="protein sequence ID" value="QWQ32500.1"/>
    <property type="molecule type" value="Genomic_DNA"/>
</dbReference>
<dbReference type="InterPro" id="IPR018702">
    <property type="entry name" value="DUF2207"/>
</dbReference>
<evidence type="ECO:0000256" key="1">
    <source>
        <dbReference type="SAM" id="SignalP"/>
    </source>
</evidence>
<evidence type="ECO:0000313" key="3">
    <source>
        <dbReference type="EMBL" id="QWQ32500.1"/>
    </source>
</evidence>
<accession>A0A8F1MCE0</accession>
<proteinExistence type="predicted"/>
<feature type="chain" id="PRO_5034284642" evidence="1">
    <location>
        <begin position="25"/>
        <end position="175"/>
    </location>
</feature>
<keyword evidence="1" id="KW-0732">Signal</keyword>
<name>A0A8F1MCE0_9BACT</name>
<sequence length="175" mass="19963">MKRLILGILTVGLLLAGSGKMAFAARSTDNFTITKFNAEYSLSRDSDNRSKLEATWRITANFPPNQNRGIAPVFVKKYDNHSTNFSLQSVTDEKGTPLEHTWNDDELRIGKKNTYVQGEKTYIIKFTQRDVTKNYDNTGRDEFYWDVIGNEWRVPMQNVQMSVTNRRGASTAAKV</sequence>
<gene>
    <name evidence="3" type="ORF">KOY48_01410</name>
</gene>
<feature type="domain" description="DUF2207" evidence="2">
    <location>
        <begin position="33"/>
        <end position="164"/>
    </location>
</feature>
<reference evidence="3" key="1">
    <citation type="submission" date="2021-06" db="EMBL/GenBank/DDBJ databases">
        <title>An adapted protocol for Saccharibacteria cultivation: two new species join this phylum of Candidate Phyla Radiations.</title>
        <authorList>
            <person name="Ibrahim A."/>
            <person name="Maatouk M."/>
            <person name="Zgheib R."/>
            <person name="Haddad G."/>
            <person name="Bou Khalil J."/>
            <person name="Raoult D."/>
            <person name="Bittar F."/>
        </authorList>
    </citation>
    <scope>NUCLEOTIDE SEQUENCE</scope>
    <source>
        <strain evidence="3">IHU1</strain>
    </source>
</reference>
<organism evidence="3 4">
    <name type="scientific">Candidatus Minimicrobia naudis</name>
    <dbReference type="NCBI Taxonomy" id="2841263"/>
    <lineage>
        <taxon>Bacteria</taxon>
        <taxon>Candidatus Saccharimonadota</taxon>
        <taxon>Candidatus Saccharimonadota incertae sedis</taxon>
        <taxon>Candidatus Minimicrobia</taxon>
    </lineage>
</organism>
<feature type="signal peptide" evidence="1">
    <location>
        <begin position="1"/>
        <end position="24"/>
    </location>
</feature>